<sequence length="281" mass="31995">MENGVSYPTALRIFRDRHNEMKLFSSSLHELATNNSQFKEATTCLSIGTGCGEFDIEFIQKCLPKLKEFIAVEPNRDCAKELEANFKKRFDGSLTLEIFEMKVENFVDLFEKSDDDDNNYVSKENIHDIAAKKRMNLLNRKIDVIIAFHVIYFLNSGDRSRLYDTCFNRWLDPINGQLVFANAHGDNAIVGLMEQLGAAPFLTSETIKQELKINGVQIVKELTYRGLIDLDGYSIDHLNGMFHFTLKSLKLNFEKVSNAIKAVAPNGYGSFVCELCVCQKY</sequence>
<proteinExistence type="predicted"/>
<dbReference type="HOGENOM" id="CLU_974114_0_0_1"/>
<reference evidence="3" key="1">
    <citation type="submission" date="2012-12" db="EMBL/GenBank/DDBJ databases">
        <authorList>
            <person name="Hellsten U."/>
            <person name="Grimwood J."/>
            <person name="Chapman J.A."/>
            <person name="Shapiro H."/>
            <person name="Aerts A."/>
            <person name="Otillar R.P."/>
            <person name="Terry A.Y."/>
            <person name="Boore J.L."/>
            <person name="Simakov O."/>
            <person name="Marletaz F."/>
            <person name="Cho S.-J."/>
            <person name="Edsinger-Gonzales E."/>
            <person name="Havlak P."/>
            <person name="Kuo D.-H."/>
            <person name="Larsson T."/>
            <person name="Lv J."/>
            <person name="Arendt D."/>
            <person name="Savage R."/>
            <person name="Osoegawa K."/>
            <person name="de Jong P."/>
            <person name="Lindberg D.R."/>
            <person name="Seaver E.C."/>
            <person name="Weisblat D.A."/>
            <person name="Putnam N.H."/>
            <person name="Grigoriev I.V."/>
            <person name="Rokhsar D.S."/>
        </authorList>
    </citation>
    <scope>NUCLEOTIDE SEQUENCE</scope>
</reference>
<dbReference type="EnsemblMetazoa" id="HelroT174112">
    <property type="protein sequence ID" value="HelroP174112"/>
    <property type="gene ID" value="HelroG174112"/>
</dbReference>
<dbReference type="SUPFAM" id="SSF53335">
    <property type="entry name" value="S-adenosyl-L-methionine-dependent methyltransferases"/>
    <property type="match status" value="1"/>
</dbReference>
<evidence type="ECO:0000313" key="3">
    <source>
        <dbReference type="Proteomes" id="UP000015101"/>
    </source>
</evidence>
<dbReference type="KEGG" id="hro:HELRODRAFT_174112"/>
<dbReference type="GeneID" id="20204824"/>
<dbReference type="AlphaFoldDB" id="T1F7M5"/>
<dbReference type="RefSeq" id="XP_009018906.1">
    <property type="nucleotide sequence ID" value="XM_009020658.1"/>
</dbReference>
<dbReference type="eggNOG" id="ENOG502SSNJ">
    <property type="taxonomic scope" value="Eukaryota"/>
</dbReference>
<accession>T1F7M5</accession>
<name>T1F7M5_HELRO</name>
<gene>
    <name evidence="2" type="primary">20204824</name>
    <name evidence="1" type="ORF">HELRODRAFT_174112</name>
</gene>
<organism evidence="2 3">
    <name type="scientific">Helobdella robusta</name>
    <name type="common">Californian leech</name>
    <dbReference type="NCBI Taxonomy" id="6412"/>
    <lineage>
        <taxon>Eukaryota</taxon>
        <taxon>Metazoa</taxon>
        <taxon>Spiralia</taxon>
        <taxon>Lophotrochozoa</taxon>
        <taxon>Annelida</taxon>
        <taxon>Clitellata</taxon>
        <taxon>Hirudinea</taxon>
        <taxon>Rhynchobdellida</taxon>
        <taxon>Glossiphoniidae</taxon>
        <taxon>Helobdella</taxon>
    </lineage>
</organism>
<dbReference type="InParanoid" id="T1F7M5"/>
<dbReference type="EMBL" id="AMQM01004813">
    <property type="status" value="NOT_ANNOTATED_CDS"/>
    <property type="molecule type" value="Genomic_DNA"/>
</dbReference>
<evidence type="ECO:0000313" key="1">
    <source>
        <dbReference type="EMBL" id="ESO03213.1"/>
    </source>
</evidence>
<reference evidence="2" key="3">
    <citation type="submission" date="2015-06" db="UniProtKB">
        <authorList>
            <consortium name="EnsemblMetazoa"/>
        </authorList>
    </citation>
    <scope>IDENTIFICATION</scope>
</reference>
<dbReference type="Gene3D" id="3.40.50.150">
    <property type="entry name" value="Vaccinia Virus protein VP39"/>
    <property type="match status" value="1"/>
</dbReference>
<dbReference type="OrthoDB" id="10200085at2759"/>
<dbReference type="Proteomes" id="UP000015101">
    <property type="component" value="Unassembled WGS sequence"/>
</dbReference>
<reference evidence="1 3" key="2">
    <citation type="journal article" date="2013" name="Nature">
        <title>Insights into bilaterian evolution from three spiralian genomes.</title>
        <authorList>
            <person name="Simakov O."/>
            <person name="Marletaz F."/>
            <person name="Cho S.J."/>
            <person name="Edsinger-Gonzales E."/>
            <person name="Havlak P."/>
            <person name="Hellsten U."/>
            <person name="Kuo D.H."/>
            <person name="Larsson T."/>
            <person name="Lv J."/>
            <person name="Arendt D."/>
            <person name="Savage R."/>
            <person name="Osoegawa K."/>
            <person name="de Jong P."/>
            <person name="Grimwood J."/>
            <person name="Chapman J.A."/>
            <person name="Shapiro H."/>
            <person name="Aerts A."/>
            <person name="Otillar R.P."/>
            <person name="Terry A.Y."/>
            <person name="Boore J.L."/>
            <person name="Grigoriev I.V."/>
            <person name="Lindberg D.R."/>
            <person name="Seaver E.C."/>
            <person name="Weisblat D.A."/>
            <person name="Putnam N.H."/>
            <person name="Rokhsar D.S."/>
        </authorList>
    </citation>
    <scope>NUCLEOTIDE SEQUENCE</scope>
</reference>
<evidence type="ECO:0000313" key="2">
    <source>
        <dbReference type="EnsemblMetazoa" id="HelroP174112"/>
    </source>
</evidence>
<dbReference type="InterPro" id="IPR029063">
    <property type="entry name" value="SAM-dependent_MTases_sf"/>
</dbReference>
<dbReference type="EMBL" id="KB096676">
    <property type="protein sequence ID" value="ESO03213.1"/>
    <property type="molecule type" value="Genomic_DNA"/>
</dbReference>
<keyword evidence="3" id="KW-1185">Reference proteome</keyword>
<dbReference type="CTD" id="20204824"/>
<protein>
    <recommendedName>
        <fullName evidence="4">Methyltransferase domain-containing protein</fullName>
    </recommendedName>
</protein>
<evidence type="ECO:0008006" key="4">
    <source>
        <dbReference type="Google" id="ProtNLM"/>
    </source>
</evidence>